<dbReference type="EMBL" id="OV696687">
    <property type="protein sequence ID" value="CAH1255096.1"/>
    <property type="molecule type" value="Genomic_DNA"/>
</dbReference>
<organism evidence="2 3">
    <name type="scientific">Branchiostoma lanceolatum</name>
    <name type="common">Common lancelet</name>
    <name type="synonym">Amphioxus lanceolatum</name>
    <dbReference type="NCBI Taxonomy" id="7740"/>
    <lineage>
        <taxon>Eukaryota</taxon>
        <taxon>Metazoa</taxon>
        <taxon>Chordata</taxon>
        <taxon>Cephalochordata</taxon>
        <taxon>Leptocardii</taxon>
        <taxon>Amphioxiformes</taxon>
        <taxon>Branchiostomatidae</taxon>
        <taxon>Branchiostoma</taxon>
    </lineage>
</organism>
<evidence type="ECO:0000256" key="1">
    <source>
        <dbReference type="SAM" id="Phobius"/>
    </source>
</evidence>
<proteinExistence type="predicted"/>
<keyword evidence="1" id="KW-1133">Transmembrane helix</keyword>
<evidence type="ECO:0000313" key="3">
    <source>
        <dbReference type="Proteomes" id="UP000838412"/>
    </source>
</evidence>
<protein>
    <submittedName>
        <fullName evidence="2">Hypp1459 protein</fullName>
    </submittedName>
</protein>
<name>A0A8J9ZLG9_BRALA</name>
<dbReference type="OrthoDB" id="10048627at2759"/>
<sequence length="309" mass="31938">MAGWCCAHLLKMMNTTGTVLPTDPSLAATNGTTGSSVFPTAGNASTISPFTSDNITSTIVNVVTNFTSAVTDLVSNTTANVTEITTPTALTNTTVFGQPTLTASTIAPTVTNGTTATIAPTATNGSTASSFFTTIARELSTLSKDLSTAVSTASSSICDNLCQSIGDCQKNETSTRCDCPLDSAPDPAQCASFESCLTQSNSTLTCTSNCTRIVSGLQEFVSCECVEGETCESPVPVPAGQDNLAIILGVVFGFLALALLLALVYCFCTTKKRRATKGSYNPSAQEKKAGAQVIGITDLMPLPPMERLI</sequence>
<dbReference type="AlphaFoldDB" id="A0A8J9ZLG9"/>
<keyword evidence="1" id="KW-0812">Transmembrane</keyword>
<reference evidence="2" key="1">
    <citation type="submission" date="2022-01" db="EMBL/GenBank/DDBJ databases">
        <authorList>
            <person name="Braso-Vives M."/>
        </authorList>
    </citation>
    <scope>NUCLEOTIDE SEQUENCE</scope>
</reference>
<evidence type="ECO:0000313" key="2">
    <source>
        <dbReference type="EMBL" id="CAH1255096.1"/>
    </source>
</evidence>
<dbReference type="Proteomes" id="UP000838412">
    <property type="component" value="Chromosome 2"/>
</dbReference>
<keyword evidence="1" id="KW-0472">Membrane</keyword>
<keyword evidence="3" id="KW-1185">Reference proteome</keyword>
<feature type="transmembrane region" description="Helical" evidence="1">
    <location>
        <begin position="244"/>
        <end position="268"/>
    </location>
</feature>
<accession>A0A8J9ZLG9</accession>
<gene>
    <name evidence="2" type="primary">Hypp1459</name>
    <name evidence="2" type="ORF">BLAG_LOCUS14267</name>
</gene>